<keyword evidence="1" id="KW-0540">Nuclease</keyword>
<keyword evidence="2" id="KW-0255">Endonuclease</keyword>
<reference evidence="6 7" key="1">
    <citation type="submission" date="2024-06" db="EMBL/GenBank/DDBJ databases">
        <authorList>
            <person name="Li Z."/>
            <person name="Jiang Y."/>
        </authorList>
    </citation>
    <scope>NUCLEOTIDE SEQUENCE [LARGE SCALE GENOMIC DNA]</scope>
    <source>
        <strain evidence="6 7">HSW-8</strain>
    </source>
</reference>
<name>A0ABV2AAZ2_9GAMM</name>
<dbReference type="SUPFAM" id="SSF50199">
    <property type="entry name" value="Staphylococcal nuclease"/>
    <property type="match status" value="1"/>
</dbReference>
<dbReference type="RefSeq" id="WP_352889445.1">
    <property type="nucleotide sequence ID" value="NZ_JBEPIJ010000010.1"/>
</dbReference>
<dbReference type="SMART" id="SM00318">
    <property type="entry name" value="SNc"/>
    <property type="match status" value="1"/>
</dbReference>
<organism evidence="6 7">
    <name type="scientific">Sinimarinibacterium thermocellulolyticum</name>
    <dbReference type="NCBI Taxonomy" id="3170016"/>
    <lineage>
        <taxon>Bacteria</taxon>
        <taxon>Pseudomonadati</taxon>
        <taxon>Pseudomonadota</taxon>
        <taxon>Gammaproteobacteria</taxon>
        <taxon>Nevskiales</taxon>
        <taxon>Nevskiaceae</taxon>
        <taxon>Sinimarinibacterium</taxon>
    </lineage>
</organism>
<feature type="chain" id="PRO_5047143577" evidence="4">
    <location>
        <begin position="30"/>
        <end position="166"/>
    </location>
</feature>
<dbReference type="Proteomes" id="UP001465331">
    <property type="component" value="Unassembled WGS sequence"/>
</dbReference>
<proteinExistence type="predicted"/>
<evidence type="ECO:0000313" key="7">
    <source>
        <dbReference type="Proteomes" id="UP001465331"/>
    </source>
</evidence>
<feature type="signal peptide" evidence="4">
    <location>
        <begin position="1"/>
        <end position="29"/>
    </location>
</feature>
<gene>
    <name evidence="6" type="ORF">ABSH63_09930</name>
</gene>
<feature type="domain" description="TNase-like" evidence="5">
    <location>
        <begin position="31"/>
        <end position="149"/>
    </location>
</feature>
<dbReference type="InterPro" id="IPR016071">
    <property type="entry name" value="Staphylococal_nuclease_OB-fold"/>
</dbReference>
<dbReference type="InterPro" id="IPR035437">
    <property type="entry name" value="SNase_OB-fold_sf"/>
</dbReference>
<dbReference type="PANTHER" id="PTHR12302">
    <property type="entry name" value="EBNA2 BINDING PROTEIN P100"/>
    <property type="match status" value="1"/>
</dbReference>
<dbReference type="InterPro" id="IPR002071">
    <property type="entry name" value="Thermonucl_AS"/>
</dbReference>
<dbReference type="PROSITE" id="PS01123">
    <property type="entry name" value="TNASE_1"/>
    <property type="match status" value="1"/>
</dbReference>
<dbReference type="PROSITE" id="PS50830">
    <property type="entry name" value="TNASE_3"/>
    <property type="match status" value="1"/>
</dbReference>
<evidence type="ECO:0000256" key="1">
    <source>
        <dbReference type="ARBA" id="ARBA00022722"/>
    </source>
</evidence>
<keyword evidence="7" id="KW-1185">Reference proteome</keyword>
<keyword evidence="4" id="KW-0732">Signal</keyword>
<comment type="caution">
    <text evidence="6">The sequence shown here is derived from an EMBL/GenBank/DDBJ whole genome shotgun (WGS) entry which is preliminary data.</text>
</comment>
<dbReference type="Gene3D" id="2.40.50.90">
    <property type="match status" value="1"/>
</dbReference>
<evidence type="ECO:0000259" key="5">
    <source>
        <dbReference type="PROSITE" id="PS50830"/>
    </source>
</evidence>
<accession>A0ABV2AAZ2</accession>
<protein>
    <submittedName>
        <fullName evidence="6">Thermonuclease family protein</fullName>
    </submittedName>
</protein>
<dbReference type="EMBL" id="JBEPIJ010000010">
    <property type="protein sequence ID" value="MES0874319.1"/>
    <property type="molecule type" value="Genomic_DNA"/>
</dbReference>
<evidence type="ECO:0000313" key="6">
    <source>
        <dbReference type="EMBL" id="MES0874319.1"/>
    </source>
</evidence>
<dbReference type="PROSITE" id="PS51257">
    <property type="entry name" value="PROKAR_LIPOPROTEIN"/>
    <property type="match status" value="1"/>
</dbReference>
<dbReference type="Pfam" id="PF00565">
    <property type="entry name" value="SNase"/>
    <property type="match status" value="1"/>
</dbReference>
<sequence length="166" mass="18121">MSGAASKPRTAGLLLVGALCCVLPTGTWAQACRRAEVVRVHDGDTLTLRCDGKPLTLRLAGIDAPEYRQPGGREARAALAALIDGRPLAVAVTASDRYGRRIGDISIDGNEVSLSLVAQGWAWCGARSAAACRSRQESARRARRGLWREPDPLPPWRWRELHPYRR</sequence>
<dbReference type="PANTHER" id="PTHR12302:SF3">
    <property type="entry name" value="SERINE_THREONINE-PROTEIN KINASE 31"/>
    <property type="match status" value="1"/>
</dbReference>
<keyword evidence="3" id="KW-0378">Hydrolase</keyword>
<evidence type="ECO:0000256" key="4">
    <source>
        <dbReference type="SAM" id="SignalP"/>
    </source>
</evidence>
<evidence type="ECO:0000256" key="3">
    <source>
        <dbReference type="ARBA" id="ARBA00022801"/>
    </source>
</evidence>
<evidence type="ECO:0000256" key="2">
    <source>
        <dbReference type="ARBA" id="ARBA00022759"/>
    </source>
</evidence>